<organism evidence="7 8">
    <name type="scientific">Microbacterium testaceum</name>
    <name type="common">Aureobacterium testaceum</name>
    <name type="synonym">Brevibacterium testaceum</name>
    <dbReference type="NCBI Taxonomy" id="2033"/>
    <lineage>
        <taxon>Bacteria</taxon>
        <taxon>Bacillati</taxon>
        <taxon>Actinomycetota</taxon>
        <taxon>Actinomycetes</taxon>
        <taxon>Micrococcales</taxon>
        <taxon>Microbacteriaceae</taxon>
        <taxon>Microbacterium</taxon>
    </lineage>
</organism>
<sequence length="351" mass="37121">MPAFPHRFRPARLAALGTALAVTAALLSGCGGTATAVAENTTYSTEPSDTFPVTVTHEFGETTVEAEPQRVVVVGLTEQDILLELGTPPVATTEWYGEQPYAVWPWATALLNGAEPTVLSATDGFEFEKIASLEPDLIVGTNANMSADDYTKLSAIAPTIASVPGTERYFSDWKGQTRQIARAMGRSAEGEKLITGVEEQYAAAAAAHPEFAGKTATFSQGGPWEGSIYVYPDGLNTDFLTDLGFVITPGLDKYVQQKGAQALISGENMSLIDADVIVFATESAESLPALLDFGTTRSLSAVANGHAVYTDAELAGAIYFLTPLSQKYVIENLVPRLEKAVAGTSPQSVEG</sequence>
<protein>
    <recommendedName>
        <fullName evidence="6">Fe/B12 periplasmic-binding domain-containing protein</fullName>
    </recommendedName>
</protein>
<dbReference type="InterPro" id="IPR002491">
    <property type="entry name" value="ABC_transptr_periplasmic_BD"/>
</dbReference>
<accession>A0A147EZU0</accession>
<dbReference type="PROSITE" id="PS51257">
    <property type="entry name" value="PROKAR_LIPOPROTEIN"/>
    <property type="match status" value="1"/>
</dbReference>
<gene>
    <name evidence="7" type="ORF">NS220_04135</name>
</gene>
<dbReference type="PROSITE" id="PS50983">
    <property type="entry name" value="FE_B12_PBP"/>
    <property type="match status" value="1"/>
</dbReference>
<comment type="similarity">
    <text evidence="2">Belongs to the bacterial solute-binding protein 8 family.</text>
</comment>
<name>A0A147EZU0_MICTE</name>
<dbReference type="GO" id="GO:1901678">
    <property type="term" value="P:iron coordination entity transport"/>
    <property type="evidence" value="ECO:0007669"/>
    <property type="project" value="UniProtKB-ARBA"/>
</dbReference>
<evidence type="ECO:0000313" key="7">
    <source>
        <dbReference type="EMBL" id="KTR95937.1"/>
    </source>
</evidence>
<reference evidence="7 8" key="1">
    <citation type="journal article" date="2016" name="Front. Microbiol.">
        <title>Genomic Resource of Rice Seed Associated Bacteria.</title>
        <authorList>
            <person name="Midha S."/>
            <person name="Bansal K."/>
            <person name="Sharma S."/>
            <person name="Kumar N."/>
            <person name="Patil P.P."/>
            <person name="Chaudhry V."/>
            <person name="Patil P.B."/>
        </authorList>
    </citation>
    <scope>NUCLEOTIDE SEQUENCE [LARGE SCALE GENOMIC DNA]</scope>
    <source>
        <strain evidence="7 8">NS220</strain>
    </source>
</reference>
<dbReference type="PANTHER" id="PTHR30532">
    <property type="entry name" value="IRON III DICITRATE-BINDING PERIPLASMIC PROTEIN"/>
    <property type="match status" value="1"/>
</dbReference>
<dbReference type="PANTHER" id="PTHR30532:SF24">
    <property type="entry name" value="FERRIC ENTEROBACTIN-BINDING PERIPLASMIC PROTEIN FEPB"/>
    <property type="match status" value="1"/>
</dbReference>
<comment type="subcellular location">
    <subcellularLocation>
        <location evidence="1">Cell envelope</location>
    </subcellularLocation>
</comment>
<dbReference type="Proteomes" id="UP000075025">
    <property type="component" value="Unassembled WGS sequence"/>
</dbReference>
<evidence type="ECO:0000256" key="4">
    <source>
        <dbReference type="ARBA" id="ARBA00022729"/>
    </source>
</evidence>
<evidence type="ECO:0000259" key="6">
    <source>
        <dbReference type="PROSITE" id="PS50983"/>
    </source>
</evidence>
<dbReference type="InterPro" id="IPR051313">
    <property type="entry name" value="Bact_iron-sidero_bind"/>
</dbReference>
<dbReference type="GO" id="GO:0030288">
    <property type="term" value="C:outer membrane-bounded periplasmic space"/>
    <property type="evidence" value="ECO:0007669"/>
    <property type="project" value="TreeGrafter"/>
</dbReference>
<feature type="signal peptide" evidence="5">
    <location>
        <begin position="1"/>
        <end position="24"/>
    </location>
</feature>
<evidence type="ECO:0000313" key="8">
    <source>
        <dbReference type="Proteomes" id="UP000075025"/>
    </source>
</evidence>
<proteinExistence type="inferred from homology"/>
<dbReference type="Gene3D" id="3.40.50.1980">
    <property type="entry name" value="Nitrogenase molybdenum iron protein domain"/>
    <property type="match status" value="2"/>
</dbReference>
<dbReference type="SUPFAM" id="SSF53807">
    <property type="entry name" value="Helical backbone' metal receptor"/>
    <property type="match status" value="1"/>
</dbReference>
<feature type="domain" description="Fe/B12 periplasmic-binding" evidence="6">
    <location>
        <begin position="70"/>
        <end position="341"/>
    </location>
</feature>
<comment type="caution">
    <text evidence="7">The sequence shown here is derived from an EMBL/GenBank/DDBJ whole genome shotgun (WGS) entry which is preliminary data.</text>
</comment>
<dbReference type="Pfam" id="PF01497">
    <property type="entry name" value="Peripla_BP_2"/>
    <property type="match status" value="1"/>
</dbReference>
<evidence type="ECO:0000256" key="1">
    <source>
        <dbReference type="ARBA" id="ARBA00004196"/>
    </source>
</evidence>
<dbReference type="AlphaFoldDB" id="A0A147EZU0"/>
<dbReference type="OrthoDB" id="1846031at2"/>
<evidence type="ECO:0000256" key="5">
    <source>
        <dbReference type="SAM" id="SignalP"/>
    </source>
</evidence>
<dbReference type="PATRIC" id="fig|2033.6.peg.1631"/>
<keyword evidence="4 5" id="KW-0732">Signal</keyword>
<keyword evidence="3" id="KW-0813">Transport</keyword>
<dbReference type="EMBL" id="LDRT01000021">
    <property type="protein sequence ID" value="KTR95937.1"/>
    <property type="molecule type" value="Genomic_DNA"/>
</dbReference>
<dbReference type="RefSeq" id="WP_058622830.1">
    <property type="nucleotide sequence ID" value="NZ_LDRT01000021.1"/>
</dbReference>
<feature type="chain" id="PRO_5038476873" description="Fe/B12 periplasmic-binding domain-containing protein" evidence="5">
    <location>
        <begin position="25"/>
        <end position="351"/>
    </location>
</feature>
<evidence type="ECO:0000256" key="3">
    <source>
        <dbReference type="ARBA" id="ARBA00022448"/>
    </source>
</evidence>
<evidence type="ECO:0000256" key="2">
    <source>
        <dbReference type="ARBA" id="ARBA00008814"/>
    </source>
</evidence>